<name>A0A7W5K0P0_9GAMM</name>
<reference evidence="1 2" key="1">
    <citation type="submission" date="2020-08" db="EMBL/GenBank/DDBJ databases">
        <title>Genomic Encyclopedia of Archaeal and Bacterial Type Strains, Phase II (KMG-II): from individual species to whole genera.</title>
        <authorList>
            <person name="Goeker M."/>
        </authorList>
    </citation>
    <scope>NUCLEOTIDE SEQUENCE [LARGE SCALE GENOMIC DNA]</scope>
    <source>
        <strain evidence="1 2">5AG</strain>
    </source>
</reference>
<proteinExistence type="predicted"/>
<dbReference type="EMBL" id="JACHZF010000003">
    <property type="protein sequence ID" value="MBB3329695.1"/>
    <property type="molecule type" value="Genomic_DNA"/>
</dbReference>
<sequence>MDIPAAIRHPLIHQQRFLVTELTFQLGEIPTPIRLRCYREAGSERVTCEQSHYLQTPLQAEPSFETSDDHPSVDAALAAITDEMVAQYQRAEAAGYRPDEGWLLPSRDFD</sequence>
<keyword evidence="2" id="KW-1185">Reference proteome</keyword>
<protein>
    <submittedName>
        <fullName evidence="1">Uncharacterized protein</fullName>
    </submittedName>
</protein>
<dbReference type="Proteomes" id="UP000553442">
    <property type="component" value="Unassembled WGS sequence"/>
</dbReference>
<accession>A0A7W5K0P0</accession>
<gene>
    <name evidence="1" type="ORF">BDK63_000535</name>
</gene>
<dbReference type="RefSeq" id="WP_183329781.1">
    <property type="nucleotide sequence ID" value="NZ_JACHZF010000003.1"/>
</dbReference>
<dbReference type="AlphaFoldDB" id="A0A7W5K0P0"/>
<evidence type="ECO:0000313" key="2">
    <source>
        <dbReference type="Proteomes" id="UP000553442"/>
    </source>
</evidence>
<evidence type="ECO:0000313" key="1">
    <source>
        <dbReference type="EMBL" id="MBB3329695.1"/>
    </source>
</evidence>
<organism evidence="1 2">
    <name type="scientific">Halomonas campaniensis</name>
    <dbReference type="NCBI Taxonomy" id="213554"/>
    <lineage>
        <taxon>Bacteria</taxon>
        <taxon>Pseudomonadati</taxon>
        <taxon>Pseudomonadota</taxon>
        <taxon>Gammaproteobacteria</taxon>
        <taxon>Oceanospirillales</taxon>
        <taxon>Halomonadaceae</taxon>
        <taxon>Halomonas</taxon>
    </lineage>
</organism>
<comment type="caution">
    <text evidence="1">The sequence shown here is derived from an EMBL/GenBank/DDBJ whole genome shotgun (WGS) entry which is preliminary data.</text>
</comment>